<dbReference type="InterPro" id="IPR002110">
    <property type="entry name" value="Ankyrin_rpt"/>
</dbReference>
<dbReference type="InterPro" id="IPR036770">
    <property type="entry name" value="Ankyrin_rpt-contain_sf"/>
</dbReference>
<keyword evidence="10" id="KW-1185">Reference proteome</keyword>
<dbReference type="PROSITE" id="PS50297">
    <property type="entry name" value="ANK_REP_REGION"/>
    <property type="match status" value="2"/>
</dbReference>
<reference evidence="9" key="1">
    <citation type="submission" date="2020-03" db="EMBL/GenBank/DDBJ databases">
        <title>A high-quality chromosome-level genome assembly of a woody plant with both climbing and erect habits, Rhamnella rubrinervis.</title>
        <authorList>
            <person name="Lu Z."/>
            <person name="Yang Y."/>
            <person name="Zhu X."/>
            <person name="Sun Y."/>
        </authorList>
    </citation>
    <scope>NUCLEOTIDE SEQUENCE</scope>
    <source>
        <strain evidence="9">BYM</strain>
        <tissue evidence="9">Leaf</tissue>
    </source>
</reference>
<keyword evidence="4" id="KW-1133">Transmembrane helix</keyword>
<dbReference type="AlphaFoldDB" id="A0A8K0H4V5"/>
<dbReference type="Pfam" id="PF00023">
    <property type="entry name" value="Ank"/>
    <property type="match status" value="1"/>
</dbReference>
<dbReference type="SMART" id="SM00248">
    <property type="entry name" value="ANK"/>
    <property type="match status" value="4"/>
</dbReference>
<evidence type="ECO:0000256" key="7">
    <source>
        <dbReference type="PROSITE-ProRule" id="PRU00023"/>
    </source>
</evidence>
<accession>A0A8K0H4V5</accession>
<evidence type="ECO:0000259" key="8">
    <source>
        <dbReference type="Pfam" id="PF13962"/>
    </source>
</evidence>
<dbReference type="InterPro" id="IPR026961">
    <property type="entry name" value="PGG_dom"/>
</dbReference>
<gene>
    <name evidence="9" type="ORF">FNV43_RR10780</name>
</gene>
<dbReference type="Pfam" id="PF13962">
    <property type="entry name" value="PGG"/>
    <property type="match status" value="1"/>
</dbReference>
<keyword evidence="2" id="KW-0812">Transmembrane</keyword>
<keyword evidence="5 7" id="KW-0040">ANK repeat</keyword>
<evidence type="ECO:0000256" key="5">
    <source>
        <dbReference type="ARBA" id="ARBA00023043"/>
    </source>
</evidence>
<name>A0A8K0H4V5_9ROSA</name>
<protein>
    <recommendedName>
        <fullName evidence="8">PGG domain-containing protein</fullName>
    </recommendedName>
</protein>
<dbReference type="PROSITE" id="PS50088">
    <property type="entry name" value="ANK_REPEAT"/>
    <property type="match status" value="2"/>
</dbReference>
<evidence type="ECO:0000256" key="1">
    <source>
        <dbReference type="ARBA" id="ARBA00004141"/>
    </source>
</evidence>
<dbReference type="EMBL" id="VOIH02000005">
    <property type="protein sequence ID" value="KAF3445604.1"/>
    <property type="molecule type" value="Genomic_DNA"/>
</dbReference>
<dbReference type="Gene3D" id="1.25.40.20">
    <property type="entry name" value="Ankyrin repeat-containing domain"/>
    <property type="match status" value="1"/>
</dbReference>
<keyword evidence="6" id="KW-0472">Membrane</keyword>
<evidence type="ECO:0000313" key="9">
    <source>
        <dbReference type="EMBL" id="KAF3445604.1"/>
    </source>
</evidence>
<evidence type="ECO:0000256" key="6">
    <source>
        <dbReference type="ARBA" id="ARBA00023136"/>
    </source>
</evidence>
<dbReference type="PANTHER" id="PTHR24186:SF37">
    <property type="entry name" value="PGG DOMAIN-CONTAINING PROTEIN"/>
    <property type="match status" value="1"/>
</dbReference>
<dbReference type="Pfam" id="PF12796">
    <property type="entry name" value="Ank_2"/>
    <property type="match status" value="2"/>
</dbReference>
<dbReference type="PANTHER" id="PTHR24186">
    <property type="entry name" value="PROTEIN PHOSPHATASE 1 REGULATORY SUBUNIT"/>
    <property type="match status" value="1"/>
</dbReference>
<dbReference type="GO" id="GO:0005886">
    <property type="term" value="C:plasma membrane"/>
    <property type="evidence" value="ECO:0007669"/>
    <property type="project" value="TreeGrafter"/>
</dbReference>
<dbReference type="Proteomes" id="UP000796880">
    <property type="component" value="Unassembled WGS sequence"/>
</dbReference>
<feature type="repeat" description="ANK" evidence="7">
    <location>
        <begin position="190"/>
        <end position="222"/>
    </location>
</feature>
<feature type="domain" description="PGG" evidence="8">
    <location>
        <begin position="316"/>
        <end position="352"/>
    </location>
</feature>
<organism evidence="9 10">
    <name type="scientific">Rhamnella rubrinervis</name>
    <dbReference type="NCBI Taxonomy" id="2594499"/>
    <lineage>
        <taxon>Eukaryota</taxon>
        <taxon>Viridiplantae</taxon>
        <taxon>Streptophyta</taxon>
        <taxon>Embryophyta</taxon>
        <taxon>Tracheophyta</taxon>
        <taxon>Spermatophyta</taxon>
        <taxon>Magnoliopsida</taxon>
        <taxon>eudicotyledons</taxon>
        <taxon>Gunneridae</taxon>
        <taxon>Pentapetalae</taxon>
        <taxon>rosids</taxon>
        <taxon>fabids</taxon>
        <taxon>Rosales</taxon>
        <taxon>Rhamnaceae</taxon>
        <taxon>rhamnoid group</taxon>
        <taxon>Rhamneae</taxon>
        <taxon>Rhamnella</taxon>
    </lineage>
</organism>
<evidence type="ECO:0000256" key="3">
    <source>
        <dbReference type="ARBA" id="ARBA00022737"/>
    </source>
</evidence>
<keyword evidence="3" id="KW-0677">Repeat</keyword>
<evidence type="ECO:0000256" key="2">
    <source>
        <dbReference type="ARBA" id="ARBA00022692"/>
    </source>
</evidence>
<comment type="caution">
    <text evidence="9">The sequence shown here is derived from an EMBL/GenBank/DDBJ whole genome shotgun (WGS) entry which is preliminary data.</text>
</comment>
<evidence type="ECO:0000313" key="10">
    <source>
        <dbReference type="Proteomes" id="UP000796880"/>
    </source>
</evidence>
<dbReference type="OrthoDB" id="674805at2759"/>
<evidence type="ECO:0000256" key="4">
    <source>
        <dbReference type="ARBA" id="ARBA00022989"/>
    </source>
</evidence>
<proteinExistence type="predicted"/>
<feature type="repeat" description="ANK" evidence="7">
    <location>
        <begin position="117"/>
        <end position="139"/>
    </location>
</feature>
<comment type="subcellular location">
    <subcellularLocation>
        <location evidence="1">Membrane</location>
        <topology evidence="1">Multi-pass membrane protein</topology>
    </subcellularLocation>
</comment>
<dbReference type="SUPFAM" id="SSF48403">
    <property type="entry name" value="Ankyrin repeat"/>
    <property type="match status" value="1"/>
</dbReference>
<sequence length="502" mass="55802">MNLLQGSEMEEDSRLLFEAALAGNVSALHQLIHDNPLILPHSALISPRENPLHIATKAGHLDFAQEMLRLRPESVEEVDRYGFRPLDIASALGHTEIVKMIMMMRNGNEICGMKGRDGRTAIHYAALNGKVEVIDELLSSWRDCILDVTSLGETALHLSLKFYKFEAFRTLIKWLEILGLEELVNSSDEDGNTVLHLAVSMKRHEFVQLLLRNSTSIACKLELNAKNLKGLTAMDIMDILVLENPSDAHLQKILQRAGTIRAGLDANSASSTPFASQLQHDAVLNITNSQEPPLMESEKKDWIKHFRFQQERDSPSDTRNVLLVVAALIATVTFQAGVSPPGHYRREENPMDSAEKCNATGKAFSPSPSPYERHSPAITVGLGALLGNLGTQFAASEFFLLGNSLGLAASLCVIIYLTDGFPFQRELHISIYSMLFAYGWKAIGDGETGIELVMQVRGANGRLIQQGTSELYRKVLQEQHMHDQKGESKMNVLYWRLCKCTI</sequence>